<dbReference type="OrthoDB" id="4201669at2759"/>
<evidence type="ECO:0000313" key="3">
    <source>
        <dbReference type="EMBL" id="OQE23057.1"/>
    </source>
</evidence>
<evidence type="ECO:0000313" key="4">
    <source>
        <dbReference type="Proteomes" id="UP000191285"/>
    </source>
</evidence>
<feature type="compositionally biased region" description="Basic and acidic residues" evidence="2">
    <location>
        <begin position="857"/>
        <end position="869"/>
    </location>
</feature>
<protein>
    <submittedName>
        <fullName evidence="3">Uncharacterized protein</fullName>
    </submittedName>
</protein>
<feature type="region of interest" description="Disordered" evidence="2">
    <location>
        <begin position="78"/>
        <end position="191"/>
    </location>
</feature>
<comment type="caution">
    <text evidence="3">The sequence shown here is derived from an EMBL/GenBank/DDBJ whole genome shotgun (WGS) entry which is preliminary data.</text>
</comment>
<sequence length="1023" mass="115665">MDNESIIQIGRDALSFESQLSKAATAIDDKLPVLLVHREPNANIDMTNFSFAKPSLRQNGFSLRSIPRKGTINHSLLDVPESGNHMPTEPVIADGFVQEPPSRPQDRNPCILQADRTSNQSFQTQTEHSKSIQSSGPGKPADGLKSDVAASKGSKGHDSPIHKVQRTRQIVRSSGSSGVKKARREKRPPQMSEERIFELLIAKIRMREEKEASIADMQQQLDSDNRQLKMENQGLLDQMKAYEEQLQVLGTEGKSRERQLNNWKERMLKFKQIVNDLGHDFEVLRNDADKQKETTASLQNERNELTNSINDIRLQITRADGTIEDQRVKISDYERKVSELDQALATSREKLKESLSRLSEEKKRTSSLEVYIQNYSRSQIRQVNVLREDQARMLAKLSQELENIYESSTTTRDTVLSEIRATFEQCRSLFEELRERRSTESRDVQEFTNTVNDIAVRIDVLATHLTSDVELATEANLETSRKIEENTKAIECTLGPESTFCKQINSCNASHGSFGARMGEVAPMLNDLGISVKSLKASGDYLVHELKGLSASLQEYQTSNQNPPLELELSNKVAENANLELRLQKVGLEAVSLRESLNQREVESQSLQKLIEELSAKDQFMKKREIELESENTSLREQAKLSQEKAREMIEKQKLSSQEDIKSRHNEQIEVLQKEKQKLEETSGEMIGQLQQVQDSLVSSKANMAILSLMKANLKACAQKMIDNQRRERADLLRESDEQIQELTKTKSDIEAKMASQAEAIQRYQELEAASCSERNDLQENLRQAHERIHEMEQEKDHASANESSGKPQLGNIVPFSAIQNKLPSDRDIPPYYDPGDFAMLFMSDDLCPSSPFNMDNTEHASGKPEKNVQAEQNSKLAGHEATSVSSPSPKQTPIQNQSSRQSLGKRKAVNFNSQPQVKKSTRTPSAKSVLTQIQHEPEERSSKVTKHVQKWTYSRIRSSGPATQRQEPARSSQLSTVERRTSPKGLISATSENNVSKRTNSRGRGKRRTRGERYSARFGQEN</sequence>
<feature type="coiled-coil region" evidence="1">
    <location>
        <begin position="593"/>
        <end position="689"/>
    </location>
</feature>
<feature type="compositionally biased region" description="Polar residues" evidence="2">
    <location>
        <begin position="115"/>
        <end position="136"/>
    </location>
</feature>
<keyword evidence="4" id="KW-1185">Reference proteome</keyword>
<feature type="region of interest" description="Disordered" evidence="2">
    <location>
        <begin position="791"/>
        <end position="812"/>
    </location>
</feature>
<feature type="compositionally biased region" description="Polar residues" evidence="2">
    <location>
        <begin position="911"/>
        <end position="935"/>
    </location>
</feature>
<dbReference type="STRING" id="303698.A0A1V6T9K8"/>
<name>A0A1V6T9K8_9EURO</name>
<feature type="compositionally biased region" description="Polar residues" evidence="2">
    <location>
        <begin position="883"/>
        <end position="903"/>
    </location>
</feature>
<dbReference type="AlphaFoldDB" id="A0A1V6T9K8"/>
<feature type="compositionally biased region" description="Basic and acidic residues" evidence="2">
    <location>
        <begin position="791"/>
        <end position="800"/>
    </location>
</feature>
<feature type="region of interest" description="Disordered" evidence="2">
    <location>
        <begin position="852"/>
        <end position="1023"/>
    </location>
</feature>
<evidence type="ECO:0000256" key="1">
    <source>
        <dbReference type="SAM" id="Coils"/>
    </source>
</evidence>
<proteinExistence type="predicted"/>
<keyword evidence="1" id="KW-0175">Coiled coil</keyword>
<dbReference type="EMBL" id="MLKD01000009">
    <property type="protein sequence ID" value="OQE23057.1"/>
    <property type="molecule type" value="Genomic_DNA"/>
</dbReference>
<organism evidence="3 4">
    <name type="scientific">Penicillium steckii</name>
    <dbReference type="NCBI Taxonomy" id="303698"/>
    <lineage>
        <taxon>Eukaryota</taxon>
        <taxon>Fungi</taxon>
        <taxon>Dikarya</taxon>
        <taxon>Ascomycota</taxon>
        <taxon>Pezizomycotina</taxon>
        <taxon>Eurotiomycetes</taxon>
        <taxon>Eurotiomycetidae</taxon>
        <taxon>Eurotiales</taxon>
        <taxon>Aspergillaceae</taxon>
        <taxon>Penicillium</taxon>
    </lineage>
</organism>
<evidence type="ECO:0000256" key="2">
    <source>
        <dbReference type="SAM" id="MobiDB-lite"/>
    </source>
</evidence>
<reference evidence="4" key="1">
    <citation type="journal article" date="2017" name="Nat. Microbiol.">
        <title>Global analysis of biosynthetic gene clusters reveals vast potential of secondary metabolite production in Penicillium species.</title>
        <authorList>
            <person name="Nielsen J.C."/>
            <person name="Grijseels S."/>
            <person name="Prigent S."/>
            <person name="Ji B."/>
            <person name="Dainat J."/>
            <person name="Nielsen K.F."/>
            <person name="Frisvad J.C."/>
            <person name="Workman M."/>
            <person name="Nielsen J."/>
        </authorList>
    </citation>
    <scope>NUCLEOTIDE SEQUENCE [LARGE SCALE GENOMIC DNA]</scope>
    <source>
        <strain evidence="4">IBT 24891</strain>
    </source>
</reference>
<gene>
    <name evidence="3" type="ORF">PENSTE_c009G07549</name>
</gene>
<feature type="compositionally biased region" description="Basic residues" evidence="2">
    <location>
        <begin position="1000"/>
        <end position="1011"/>
    </location>
</feature>
<dbReference type="Proteomes" id="UP000191285">
    <property type="component" value="Unassembled WGS sequence"/>
</dbReference>
<feature type="compositionally biased region" description="Polar residues" evidence="2">
    <location>
        <begin position="167"/>
        <end position="177"/>
    </location>
</feature>
<feature type="compositionally biased region" description="Polar residues" evidence="2">
    <location>
        <begin position="952"/>
        <end position="977"/>
    </location>
</feature>
<accession>A0A1V6T9K8</accession>
<feature type="coiled-coil region" evidence="1">
    <location>
        <begin position="207"/>
        <end position="252"/>
    </location>
</feature>
<feature type="coiled-coil region" evidence="1">
    <location>
        <begin position="281"/>
        <end position="368"/>
    </location>
</feature>